<name>A0A5N0T8T1_9GAMM</name>
<dbReference type="EMBL" id="VYXP01000005">
    <property type="protein sequence ID" value="KAA9131425.1"/>
    <property type="molecule type" value="Genomic_DNA"/>
</dbReference>
<dbReference type="GO" id="GO:0003700">
    <property type="term" value="F:DNA-binding transcription factor activity"/>
    <property type="evidence" value="ECO:0007669"/>
    <property type="project" value="InterPro"/>
</dbReference>
<dbReference type="InterPro" id="IPR036388">
    <property type="entry name" value="WH-like_DNA-bd_sf"/>
</dbReference>
<organism evidence="2 3">
    <name type="scientific">Marinihelvus fidelis</name>
    <dbReference type="NCBI Taxonomy" id="2613842"/>
    <lineage>
        <taxon>Bacteria</taxon>
        <taxon>Pseudomonadati</taxon>
        <taxon>Pseudomonadota</taxon>
        <taxon>Gammaproteobacteria</taxon>
        <taxon>Chromatiales</taxon>
        <taxon>Wenzhouxiangellaceae</taxon>
        <taxon>Marinihelvus</taxon>
    </lineage>
</organism>
<comment type="caution">
    <text evidence="2">The sequence shown here is derived from an EMBL/GenBank/DDBJ whole genome shotgun (WGS) entry which is preliminary data.</text>
</comment>
<proteinExistence type="predicted"/>
<evidence type="ECO:0000313" key="2">
    <source>
        <dbReference type="EMBL" id="KAA9131425.1"/>
    </source>
</evidence>
<dbReference type="Proteomes" id="UP000325372">
    <property type="component" value="Unassembled WGS sequence"/>
</dbReference>
<evidence type="ECO:0000259" key="1">
    <source>
        <dbReference type="PROSITE" id="PS50987"/>
    </source>
</evidence>
<gene>
    <name evidence="2" type="ORF">F3N42_08890</name>
</gene>
<dbReference type="InterPro" id="IPR036390">
    <property type="entry name" value="WH_DNA-bd_sf"/>
</dbReference>
<dbReference type="PROSITE" id="PS50987">
    <property type="entry name" value="HTH_ARSR_2"/>
    <property type="match status" value="1"/>
</dbReference>
<dbReference type="CDD" id="cd00090">
    <property type="entry name" value="HTH_ARSR"/>
    <property type="match status" value="1"/>
</dbReference>
<dbReference type="SMART" id="SM00418">
    <property type="entry name" value="HTH_ARSR"/>
    <property type="match status" value="1"/>
</dbReference>
<dbReference type="Gene3D" id="1.10.10.10">
    <property type="entry name" value="Winged helix-like DNA-binding domain superfamily/Winged helix DNA-binding domain"/>
    <property type="match status" value="1"/>
</dbReference>
<dbReference type="InterPro" id="IPR001845">
    <property type="entry name" value="HTH_ArsR_DNA-bd_dom"/>
</dbReference>
<reference evidence="2 3" key="1">
    <citation type="submission" date="2019-09" db="EMBL/GenBank/DDBJ databases">
        <title>Wenzhouxiangella sp. Genome sequencing and assembly.</title>
        <authorList>
            <person name="Zhang R."/>
        </authorList>
    </citation>
    <scope>NUCLEOTIDE SEQUENCE [LARGE SCALE GENOMIC DNA]</scope>
    <source>
        <strain evidence="2 3">W260</strain>
    </source>
</reference>
<sequence>MFSRTRGRVLALLFRQPERSFYATEIVRLAGVGTGSVQRELSRLVDAGLLNSHRVGNQVHYRAANGHPFHEAIMMMVEARAGDGVSPPPSVRVLAAALGRRAQWVYWISRDSSEGPSLVIVAPELDRSELEEHFSPAVAALGSPPRLILLRPDRFKRLLEVGDERLLSLLRSSGQVLVGDDVLRLSLGQHSPSPLLPEKT</sequence>
<dbReference type="AlphaFoldDB" id="A0A5N0T8T1"/>
<accession>A0A5N0T8T1</accession>
<keyword evidence="3" id="KW-1185">Reference proteome</keyword>
<feature type="domain" description="HTH arsR-type" evidence="1">
    <location>
        <begin position="1"/>
        <end position="83"/>
    </location>
</feature>
<protein>
    <submittedName>
        <fullName evidence="2">Winged helix-turn-helix transcriptional regulator</fullName>
    </submittedName>
</protein>
<evidence type="ECO:0000313" key="3">
    <source>
        <dbReference type="Proteomes" id="UP000325372"/>
    </source>
</evidence>
<dbReference type="SUPFAM" id="SSF46785">
    <property type="entry name" value="Winged helix' DNA-binding domain"/>
    <property type="match status" value="1"/>
</dbReference>
<dbReference type="InterPro" id="IPR011991">
    <property type="entry name" value="ArsR-like_HTH"/>
</dbReference>